<name>A0A0A9WTU6_LYGHE</name>
<protein>
    <submittedName>
        <fullName evidence="1">Uncharacterized protein</fullName>
    </submittedName>
</protein>
<gene>
    <name evidence="1" type="ORF">CM83_104002</name>
</gene>
<dbReference type="EMBL" id="GBHO01032758">
    <property type="protein sequence ID" value="JAG10846.1"/>
    <property type="molecule type" value="Transcribed_RNA"/>
</dbReference>
<sequence length="149" mass="16024">MYRFDRFRQYTSTRRLITTSPGFSGIGLAVLRLLPPRSSFRGTFSDYRGICYRDAVTEALHVSSIPTSLRKYRLTTTAFSKISAAFVIGAFPGSVCISGSPVFKKSSCIDVETSPSASGSATRSTCGSCAYSNHSLFGAANCTACVSRL</sequence>
<organism evidence="1">
    <name type="scientific">Lygus hesperus</name>
    <name type="common">Western plant bug</name>
    <dbReference type="NCBI Taxonomy" id="30085"/>
    <lineage>
        <taxon>Eukaryota</taxon>
        <taxon>Metazoa</taxon>
        <taxon>Ecdysozoa</taxon>
        <taxon>Arthropoda</taxon>
        <taxon>Hexapoda</taxon>
        <taxon>Insecta</taxon>
        <taxon>Pterygota</taxon>
        <taxon>Neoptera</taxon>
        <taxon>Paraneoptera</taxon>
        <taxon>Hemiptera</taxon>
        <taxon>Heteroptera</taxon>
        <taxon>Panheteroptera</taxon>
        <taxon>Cimicomorpha</taxon>
        <taxon>Miridae</taxon>
        <taxon>Mirini</taxon>
        <taxon>Lygus</taxon>
    </lineage>
</organism>
<evidence type="ECO:0000313" key="1">
    <source>
        <dbReference type="EMBL" id="JAG10846.1"/>
    </source>
</evidence>
<accession>A0A0A9WTU6</accession>
<dbReference type="AlphaFoldDB" id="A0A0A9WTU6"/>
<reference evidence="1" key="1">
    <citation type="journal article" date="2014" name="PLoS ONE">
        <title>Transcriptome-Based Identification of ABC Transporters in the Western Tarnished Plant Bug Lygus hesperus.</title>
        <authorList>
            <person name="Hull J.J."/>
            <person name="Chaney K."/>
            <person name="Geib S.M."/>
            <person name="Fabrick J.A."/>
            <person name="Brent C.S."/>
            <person name="Walsh D."/>
            <person name="Lavine L.C."/>
        </authorList>
    </citation>
    <scope>NUCLEOTIDE SEQUENCE</scope>
</reference>
<proteinExistence type="predicted"/>
<reference evidence="1" key="2">
    <citation type="submission" date="2014-07" db="EMBL/GenBank/DDBJ databases">
        <authorList>
            <person name="Hull J."/>
        </authorList>
    </citation>
    <scope>NUCLEOTIDE SEQUENCE</scope>
</reference>